<dbReference type="Gene3D" id="1.25.40.10">
    <property type="entry name" value="Tetratricopeptide repeat domain"/>
    <property type="match status" value="1"/>
</dbReference>
<reference evidence="2 3" key="1">
    <citation type="journal article" date="2007" name="Appl. Environ. Microbiol.">
        <title>Genome sequence of the cellulolytic gliding bacterium Cytophaga hutchinsonii.</title>
        <authorList>
            <person name="Xie G."/>
            <person name="Bruce D.C."/>
            <person name="Challacombe J.F."/>
            <person name="Chertkov O."/>
            <person name="Detter J.C."/>
            <person name="Gilna P."/>
            <person name="Han C.S."/>
            <person name="Lucas S."/>
            <person name="Misra M."/>
            <person name="Myers G.L."/>
            <person name="Richardson P."/>
            <person name="Tapia R."/>
            <person name="Thayer N."/>
            <person name="Thompson L.S."/>
            <person name="Brettin T.S."/>
            <person name="Henrissat B."/>
            <person name="Wilson D.B."/>
            <person name="McBride M.J."/>
        </authorList>
    </citation>
    <scope>NUCLEOTIDE SEQUENCE [LARGE SCALE GENOMIC DNA]</scope>
    <source>
        <strain evidence="3">ATCC 33406 / DSM 1761 / CIP 103989 / NBRC 15051 / NCIMB 9469 / D465</strain>
    </source>
</reference>
<feature type="chain" id="PRO_5026747967" evidence="1">
    <location>
        <begin position="36"/>
        <end position="583"/>
    </location>
</feature>
<keyword evidence="3" id="KW-1185">Reference proteome</keyword>
<dbReference type="Gene3D" id="3.40.50.2300">
    <property type="match status" value="2"/>
</dbReference>
<feature type="signal peptide" evidence="1">
    <location>
        <begin position="1"/>
        <end position="35"/>
    </location>
</feature>
<protein>
    <submittedName>
        <fullName evidence="2">Amino acid/amide ABC transporter substrate-binding protein, HAAT family</fullName>
    </submittedName>
</protein>
<gene>
    <name evidence="2" type="ordered locus">CHU_0935</name>
</gene>
<sequence>MTSALNRLQPLNGNNMKLKTLLLFVALIQSVVSMAQQDWKGDYTRAKQVYQLQKYEIAMEYFLPVTSPDAANPYASYAQYYYSLSAYKAGKYNEARQMLLQLINRDPNWKQISEAHYLLAGVYFELKQYRFGMTSLTFVQGMESSVTTFRQSYYAKIAPLDTLIKLQRVYSSDKELAKALFNQLAAYPVNSKNNMLYEYLAQEFKFTKLNRTVTYVTKTEYHVAVILPFNLSESNSENYKSGYAYEMYQGILTAVDSLKEDGVTIKIHTYDADRDVMKIQAILNYPEMKGMDLIIGPLFPSLIPYVTNFGELNNIPVINPISFNSNIIENKTQTLLFQPTLESIAGQVSSFAKEKFVYRKNSSKDNDLKPKNNVLIFYSTELKDSLLAVYYRDSLQVKGFKVSKFVKVTKENIGTVGKIFSDSISLLTTSHVFVASGEPVLASNIVSALEISRQNVPVITKSDWLDINNQTYEQFERRNIYIIYPDYFAFYTDAYRSFKAAYIKKYNVYPSKYTIIGYELMSLVGDKMRTAGTGYFNLMRTSPVSKGHFTAGYDFSKKPCNNYVPIYYFSDLKLTLANPFDEK</sequence>
<accession>A0A6N4SPG3</accession>
<evidence type="ECO:0000256" key="1">
    <source>
        <dbReference type="SAM" id="SignalP"/>
    </source>
</evidence>
<keyword evidence="1" id="KW-0732">Signal</keyword>
<dbReference type="InterPro" id="IPR011990">
    <property type="entry name" value="TPR-like_helical_dom_sf"/>
</dbReference>
<dbReference type="AlphaFoldDB" id="A0A6N4SPG3"/>
<proteinExistence type="predicted"/>
<evidence type="ECO:0000313" key="2">
    <source>
        <dbReference type="EMBL" id="ABG58214.1"/>
    </source>
</evidence>
<dbReference type="KEGG" id="chu:CHU_0935"/>
<name>A0A6N4SPG3_CYTH3</name>
<organism evidence="2 3">
    <name type="scientific">Cytophaga hutchinsonii (strain ATCC 33406 / DSM 1761 / CIP 103989 / NBRC 15051 / NCIMB 9469 / D465)</name>
    <dbReference type="NCBI Taxonomy" id="269798"/>
    <lineage>
        <taxon>Bacteria</taxon>
        <taxon>Pseudomonadati</taxon>
        <taxon>Bacteroidota</taxon>
        <taxon>Cytophagia</taxon>
        <taxon>Cytophagales</taxon>
        <taxon>Cytophagaceae</taxon>
        <taxon>Cytophaga</taxon>
    </lineage>
</organism>
<evidence type="ECO:0000313" key="3">
    <source>
        <dbReference type="Proteomes" id="UP000001822"/>
    </source>
</evidence>
<dbReference type="SUPFAM" id="SSF48452">
    <property type="entry name" value="TPR-like"/>
    <property type="match status" value="1"/>
</dbReference>
<dbReference type="SUPFAM" id="SSF53822">
    <property type="entry name" value="Periplasmic binding protein-like I"/>
    <property type="match status" value="1"/>
</dbReference>
<dbReference type="Proteomes" id="UP000001822">
    <property type="component" value="Chromosome"/>
</dbReference>
<dbReference type="EMBL" id="CP000383">
    <property type="protein sequence ID" value="ABG58214.1"/>
    <property type="molecule type" value="Genomic_DNA"/>
</dbReference>
<dbReference type="RefSeq" id="WP_011584329.1">
    <property type="nucleotide sequence ID" value="NC_008255.1"/>
</dbReference>
<dbReference type="InterPro" id="IPR028082">
    <property type="entry name" value="Peripla_BP_I"/>
</dbReference>